<reference evidence="2" key="1">
    <citation type="submission" date="2023-06" db="EMBL/GenBank/DDBJ databases">
        <title>Genome-scale phylogeny and comparative genomics of the fungal order Sordariales.</title>
        <authorList>
            <consortium name="Lawrence Berkeley National Laboratory"/>
            <person name="Hensen N."/>
            <person name="Bonometti L."/>
            <person name="Westerberg I."/>
            <person name="Brannstrom I.O."/>
            <person name="Guillou S."/>
            <person name="Cros-Aarteil S."/>
            <person name="Calhoun S."/>
            <person name="Haridas S."/>
            <person name="Kuo A."/>
            <person name="Mondo S."/>
            <person name="Pangilinan J."/>
            <person name="Riley R."/>
            <person name="LaButti K."/>
            <person name="Andreopoulos B."/>
            <person name="Lipzen A."/>
            <person name="Chen C."/>
            <person name="Yanf M."/>
            <person name="Daum C."/>
            <person name="Ng V."/>
            <person name="Clum A."/>
            <person name="Steindorff A."/>
            <person name="Ohm R."/>
            <person name="Martin F."/>
            <person name="Silar P."/>
            <person name="Natvig D."/>
            <person name="Lalanne C."/>
            <person name="Gautier V."/>
            <person name="Ament-velasquez S.L."/>
            <person name="Kruys A."/>
            <person name="Hutchinson M.I."/>
            <person name="Powell A.J."/>
            <person name="Barry K."/>
            <person name="Miller A.N."/>
            <person name="Grigoriev I.V."/>
            <person name="Debuchy R."/>
            <person name="Gladieux P."/>
            <person name="Thoren M.H."/>
            <person name="Johannesson H."/>
        </authorList>
    </citation>
    <scope>NUCLEOTIDE SEQUENCE</scope>
    <source>
        <strain evidence="2">SMH3391-2</strain>
    </source>
</reference>
<organism evidence="2 3">
    <name type="scientific">Bombardia bombarda</name>
    <dbReference type="NCBI Taxonomy" id="252184"/>
    <lineage>
        <taxon>Eukaryota</taxon>
        <taxon>Fungi</taxon>
        <taxon>Dikarya</taxon>
        <taxon>Ascomycota</taxon>
        <taxon>Pezizomycotina</taxon>
        <taxon>Sordariomycetes</taxon>
        <taxon>Sordariomycetidae</taxon>
        <taxon>Sordariales</taxon>
        <taxon>Lasiosphaeriaceae</taxon>
        <taxon>Bombardia</taxon>
    </lineage>
</organism>
<feature type="compositionally biased region" description="Low complexity" evidence="1">
    <location>
        <begin position="412"/>
        <end position="421"/>
    </location>
</feature>
<evidence type="ECO:0000313" key="3">
    <source>
        <dbReference type="Proteomes" id="UP001174934"/>
    </source>
</evidence>
<feature type="compositionally biased region" description="Low complexity" evidence="1">
    <location>
        <begin position="656"/>
        <end position="670"/>
    </location>
</feature>
<feature type="compositionally biased region" description="Basic and acidic residues" evidence="1">
    <location>
        <begin position="492"/>
        <end position="504"/>
    </location>
</feature>
<protein>
    <recommendedName>
        <fullName evidence="4">TPX2 C-terminal domain-containing protein</fullName>
    </recommendedName>
</protein>
<feature type="compositionally biased region" description="Polar residues" evidence="1">
    <location>
        <begin position="629"/>
        <end position="647"/>
    </location>
</feature>
<evidence type="ECO:0000256" key="1">
    <source>
        <dbReference type="SAM" id="MobiDB-lite"/>
    </source>
</evidence>
<feature type="region of interest" description="Disordered" evidence="1">
    <location>
        <begin position="1"/>
        <end position="34"/>
    </location>
</feature>
<dbReference type="Proteomes" id="UP001174934">
    <property type="component" value="Unassembled WGS sequence"/>
</dbReference>
<proteinExistence type="predicted"/>
<dbReference type="AlphaFoldDB" id="A0AA40CEZ2"/>
<feature type="compositionally biased region" description="Low complexity" evidence="1">
    <location>
        <begin position="445"/>
        <end position="456"/>
    </location>
</feature>
<accession>A0AA40CEZ2</accession>
<feature type="region of interest" description="Disordered" evidence="1">
    <location>
        <begin position="610"/>
        <end position="692"/>
    </location>
</feature>
<feature type="region of interest" description="Disordered" evidence="1">
    <location>
        <begin position="372"/>
        <end position="569"/>
    </location>
</feature>
<sequence>MAVGTRPRHAVDLDLDPDFDSDHDDDNGHTDSEEQQLIPASLLASNSQYPVLGELPLCNIQNITKTGGACAVEALAISLDNFHIHSSAKENISEQQHQQQTIKPRGRTARHHITKGSWQAPLAAPSEDLLSFSEDGTRTSSGASANMAANQAEDFQEKNALAVESQHLPSTQEQLLKHQAGQFEWVLSVPAAAGGDSTTACCKSLGRSRENTGRHSHGAKRMYFGCNLVHRRTQSGGAVVGREGKSANIYTILATRIECVEEQQQQQSTAIVDAPTIIEEETESVSGTHVLDADTTIIRMSEPSQAEEPSARRMSDATFSVKDDDFVGQVGEAVSPAHAHPTGRHDDVHALQGLDKLEEESEGLSEIAVPYPVLSSESPPPAPESPMQDLAEATAKTDPSKRTSKLVRKPVSSTTARTTTASERRSSLVRKSMSISSSKDEDKPPTATKSTTTPGPRKSIVPRPSSLLPPKAPVRSSKPPTVSTFELPGEAVARRLKEKREARRSLQVSSEQAASIKEAFSPSKPHVKSTKPPTRPAFELPGEAISRRKREEREARLRAQEEEERKRREFKARPIGAGVITAVRSSYPRETVASKARQSRVEAAAAAAAAAAANEAAATPVVRKRHSIAVTTMTSRPSMASSTSTLLSRGRAVDAGGSSSSRAPSSSMGSNHGGGSMVSKRSSTTAGAEDLLQQKARAREILARDSRFVNDRERERREREAAAKQARQEAADRSRQLSREWAEKQRVRKAVAAAAAAAGGGAIAVGK</sequence>
<feature type="compositionally biased region" description="Basic and acidic residues" evidence="1">
    <location>
        <begin position="545"/>
        <end position="567"/>
    </location>
</feature>
<evidence type="ECO:0008006" key="4">
    <source>
        <dbReference type="Google" id="ProtNLM"/>
    </source>
</evidence>
<evidence type="ECO:0000313" key="2">
    <source>
        <dbReference type="EMBL" id="KAK0634954.1"/>
    </source>
</evidence>
<gene>
    <name evidence="2" type="ORF">B0T17DRAFT_23449</name>
</gene>
<name>A0AA40CEZ2_9PEZI</name>
<feature type="region of interest" description="Disordered" evidence="1">
    <location>
        <begin position="710"/>
        <end position="741"/>
    </location>
</feature>
<feature type="compositionally biased region" description="Acidic residues" evidence="1">
    <location>
        <begin position="13"/>
        <end position="25"/>
    </location>
</feature>
<keyword evidence="3" id="KW-1185">Reference proteome</keyword>
<comment type="caution">
    <text evidence="2">The sequence shown here is derived from an EMBL/GenBank/DDBJ whole genome shotgun (WGS) entry which is preliminary data.</text>
</comment>
<dbReference type="EMBL" id="JAULSR010000001">
    <property type="protein sequence ID" value="KAK0634954.1"/>
    <property type="molecule type" value="Genomic_DNA"/>
</dbReference>